<evidence type="ECO:0000256" key="4">
    <source>
        <dbReference type="ARBA" id="ARBA00022801"/>
    </source>
</evidence>
<evidence type="ECO:0000313" key="9">
    <source>
        <dbReference type="Proteomes" id="UP001596527"/>
    </source>
</evidence>
<dbReference type="InterPro" id="IPR003761">
    <property type="entry name" value="Exonuc_VII_S"/>
</dbReference>
<gene>
    <name evidence="6" type="primary">xseB</name>
    <name evidence="8" type="ORF">ACFQWG_07300</name>
</gene>
<evidence type="ECO:0000313" key="8">
    <source>
        <dbReference type="EMBL" id="MFC7581003.1"/>
    </source>
</evidence>
<comment type="subcellular location">
    <subcellularLocation>
        <location evidence="6">Cytoplasm</location>
    </subcellularLocation>
</comment>
<keyword evidence="2 6" id="KW-0963">Cytoplasm</keyword>
<evidence type="ECO:0000256" key="2">
    <source>
        <dbReference type="ARBA" id="ARBA00022490"/>
    </source>
</evidence>
<evidence type="ECO:0000256" key="7">
    <source>
        <dbReference type="SAM" id="MobiDB-lite"/>
    </source>
</evidence>
<proteinExistence type="inferred from homology"/>
<dbReference type="NCBIfam" id="NF002139">
    <property type="entry name" value="PRK00977.1-3"/>
    <property type="match status" value="1"/>
</dbReference>
<evidence type="ECO:0000256" key="6">
    <source>
        <dbReference type="HAMAP-Rule" id="MF_00337"/>
    </source>
</evidence>
<evidence type="ECO:0000256" key="5">
    <source>
        <dbReference type="ARBA" id="ARBA00022839"/>
    </source>
</evidence>
<keyword evidence="5 6" id="KW-0269">Exonuclease</keyword>
<protein>
    <recommendedName>
        <fullName evidence="6">Exodeoxyribonuclease 7 small subunit</fullName>
        <ecNumber evidence="6">3.1.11.6</ecNumber>
    </recommendedName>
    <alternativeName>
        <fullName evidence="6">Exodeoxyribonuclease VII small subunit</fullName>
        <shortName evidence="6">Exonuclease VII small subunit</shortName>
    </alternativeName>
</protein>
<keyword evidence="9" id="KW-1185">Reference proteome</keyword>
<comment type="similarity">
    <text evidence="1 6">Belongs to the XseB family.</text>
</comment>
<comment type="subunit">
    <text evidence="6">Heterooligomer composed of large and small subunits.</text>
</comment>
<dbReference type="InterPro" id="IPR037004">
    <property type="entry name" value="Exonuc_VII_ssu_sf"/>
</dbReference>
<dbReference type="Proteomes" id="UP001596527">
    <property type="component" value="Unassembled WGS sequence"/>
</dbReference>
<dbReference type="PANTHER" id="PTHR34137:SF1">
    <property type="entry name" value="EXODEOXYRIBONUCLEASE 7 SMALL SUBUNIT"/>
    <property type="match status" value="1"/>
</dbReference>
<organism evidence="8 9">
    <name type="scientific">Schaalia naturae</name>
    <dbReference type="NCBI Taxonomy" id="635203"/>
    <lineage>
        <taxon>Bacteria</taxon>
        <taxon>Bacillati</taxon>
        <taxon>Actinomycetota</taxon>
        <taxon>Actinomycetes</taxon>
        <taxon>Actinomycetales</taxon>
        <taxon>Actinomycetaceae</taxon>
        <taxon>Schaalia</taxon>
    </lineage>
</organism>
<dbReference type="SUPFAM" id="SSF116842">
    <property type="entry name" value="XseB-like"/>
    <property type="match status" value="1"/>
</dbReference>
<accession>A0ABW2SNP4</accession>
<dbReference type="HAMAP" id="MF_00337">
    <property type="entry name" value="Exonuc_7_S"/>
    <property type="match status" value="1"/>
</dbReference>
<dbReference type="PANTHER" id="PTHR34137">
    <property type="entry name" value="EXODEOXYRIBONUCLEASE 7 SMALL SUBUNIT"/>
    <property type="match status" value="1"/>
</dbReference>
<name>A0ABW2SNP4_9ACTO</name>
<keyword evidence="4 6" id="KW-0378">Hydrolase</keyword>
<keyword evidence="3 6" id="KW-0540">Nuclease</keyword>
<sequence>MAEPTTSAAPGPATLGYEQARDELVGIVRQLESGQAPLEATLQLWERGEALAARCRQILDDAQQRLDRTPADGRAPSEPVPTGD</sequence>
<evidence type="ECO:0000256" key="1">
    <source>
        <dbReference type="ARBA" id="ARBA00009998"/>
    </source>
</evidence>
<dbReference type="EC" id="3.1.11.6" evidence="6"/>
<comment type="catalytic activity">
    <reaction evidence="6">
        <text>Exonucleolytic cleavage in either 5'- to 3'- or 3'- to 5'-direction to yield nucleoside 5'-phosphates.</text>
        <dbReference type="EC" id="3.1.11.6"/>
    </reaction>
</comment>
<dbReference type="EMBL" id="JBHTEF010000001">
    <property type="protein sequence ID" value="MFC7581003.1"/>
    <property type="molecule type" value="Genomic_DNA"/>
</dbReference>
<evidence type="ECO:0000256" key="3">
    <source>
        <dbReference type="ARBA" id="ARBA00022722"/>
    </source>
</evidence>
<comment type="caution">
    <text evidence="8">The sequence shown here is derived from an EMBL/GenBank/DDBJ whole genome shotgun (WGS) entry which is preliminary data.</text>
</comment>
<feature type="region of interest" description="Disordered" evidence="7">
    <location>
        <begin position="63"/>
        <end position="84"/>
    </location>
</feature>
<dbReference type="Pfam" id="PF02609">
    <property type="entry name" value="Exonuc_VII_S"/>
    <property type="match status" value="1"/>
</dbReference>
<dbReference type="GO" id="GO:0008855">
    <property type="term" value="F:exodeoxyribonuclease VII activity"/>
    <property type="evidence" value="ECO:0007669"/>
    <property type="project" value="UniProtKB-EC"/>
</dbReference>
<comment type="function">
    <text evidence="6">Bidirectionally degrades single-stranded DNA into large acid-insoluble oligonucleotides, which are then degraded further into small acid-soluble oligonucleotides.</text>
</comment>
<dbReference type="NCBIfam" id="TIGR01280">
    <property type="entry name" value="xseB"/>
    <property type="match status" value="1"/>
</dbReference>
<dbReference type="RefSeq" id="WP_380973766.1">
    <property type="nucleotide sequence ID" value="NZ_JBHTEF010000001.1"/>
</dbReference>
<dbReference type="Gene3D" id="1.10.287.1040">
    <property type="entry name" value="Exonuclease VII, small subunit"/>
    <property type="match status" value="1"/>
</dbReference>
<reference evidence="9" key="1">
    <citation type="journal article" date="2019" name="Int. J. Syst. Evol. Microbiol.">
        <title>The Global Catalogue of Microorganisms (GCM) 10K type strain sequencing project: providing services to taxonomists for standard genome sequencing and annotation.</title>
        <authorList>
            <consortium name="The Broad Institute Genomics Platform"/>
            <consortium name="The Broad Institute Genome Sequencing Center for Infectious Disease"/>
            <person name="Wu L."/>
            <person name="Ma J."/>
        </authorList>
    </citation>
    <scope>NUCLEOTIDE SEQUENCE [LARGE SCALE GENOMIC DNA]</scope>
    <source>
        <strain evidence="9">CCUG 56698</strain>
    </source>
</reference>